<keyword evidence="4" id="KW-0732">Signal</keyword>
<dbReference type="PROSITE" id="PS00122">
    <property type="entry name" value="CARBOXYLESTERASE_B_1"/>
    <property type="match status" value="1"/>
</dbReference>
<dbReference type="AlphaFoldDB" id="W9JG20"/>
<dbReference type="Pfam" id="PF00135">
    <property type="entry name" value="COesterase"/>
    <property type="match status" value="1"/>
</dbReference>
<keyword evidence="3 4" id="KW-0378">Hydrolase</keyword>
<sequence length="564" mass="61524">MTTLAALLALLCLSGQAISTPAPHRKHPVAITTNGSYYGTYNAEYDQDIFFGMPYAQPPVGDLRFARPQSLNTSWSGLRNATTPGFSCIGYGPESYMASPNHEDCLNLEVIRPAREEKPLPVLVWIHGGGFTEGSSTTSYYNTSFIVQRSQEIGQPIITVSINYRLAAWGFIWSDQIVEEGLTNLGLRDQRMALQWVQENIAAFGGDPSRVTIMGESAGSVSVNKQLLAFNGRNDGLFHQVISQSGPAAGQGPWERTPEKLGRATINVTEAVCLGAEDKLACLRQADFETLNNAINASLKVPAAGSLYGPVIDGEFVAGPSAQQLRDGNFPPVTYLIGSTNDEASYFVPLGINSDSDLHDVLSGVSMGLNFTTATAVMSAYGHNDNDLCLQGISNAQLNDTVGYQYRRLTTIMTDAIFKAGTHFTAEQWKSHSKSDVFVYNAHVPFSTVPQYRGSSHGFDLAYMFNNVNGSGWEGENPPWEGPNPLGGLPEPYLELAREMTGMWVGFVNTGVPRYSQQTAPEWPPYRGSDPQIYHFAAEPTHLNITVGKEQRISNMELMASLVY</sequence>
<evidence type="ECO:0000256" key="3">
    <source>
        <dbReference type="ARBA" id="ARBA00022801"/>
    </source>
</evidence>
<dbReference type="VEuPathDB" id="FungiDB:FOZG_17893"/>
<evidence type="ECO:0000256" key="1">
    <source>
        <dbReference type="ARBA" id="ARBA00005964"/>
    </source>
</evidence>
<proteinExistence type="inferred from homology"/>
<evidence type="ECO:0000256" key="2">
    <source>
        <dbReference type="ARBA" id="ARBA00010515"/>
    </source>
</evidence>
<feature type="signal peptide" evidence="4">
    <location>
        <begin position="1"/>
        <end position="19"/>
    </location>
</feature>
<dbReference type="InterPro" id="IPR019826">
    <property type="entry name" value="Carboxylesterase_B_AS"/>
</dbReference>
<dbReference type="InterPro" id="IPR002168">
    <property type="entry name" value="Lipase_GDXG_HIS_AS"/>
</dbReference>
<dbReference type="HOGENOM" id="CLU_006586_10_6_1"/>
<protein>
    <recommendedName>
        <fullName evidence="4">Carboxylic ester hydrolase</fullName>
        <ecNumber evidence="4">3.1.1.-</ecNumber>
    </recommendedName>
</protein>
<feature type="chain" id="PRO_5041034245" description="Carboxylic ester hydrolase" evidence="4">
    <location>
        <begin position="20"/>
        <end position="564"/>
    </location>
</feature>
<dbReference type="GO" id="GO:0016787">
    <property type="term" value="F:hydrolase activity"/>
    <property type="evidence" value="ECO:0007669"/>
    <property type="project" value="UniProtKB-KW"/>
</dbReference>
<dbReference type="InterPro" id="IPR029058">
    <property type="entry name" value="AB_hydrolase_fold"/>
</dbReference>
<dbReference type="PANTHER" id="PTHR11559">
    <property type="entry name" value="CARBOXYLESTERASE"/>
    <property type="match status" value="1"/>
</dbReference>
<dbReference type="Proteomes" id="UP000030766">
    <property type="component" value="Unassembled WGS sequence"/>
</dbReference>
<dbReference type="InterPro" id="IPR050309">
    <property type="entry name" value="Type-B_Carboxylest/Lipase"/>
</dbReference>
<reference evidence="5" key="1">
    <citation type="submission" date="2011-06" db="EMBL/GenBank/DDBJ databases">
        <title>The Genome Sequence of Fusarium oxysporum Fo47.</title>
        <authorList>
            <consortium name="The Broad Institute Genome Sequencing Platform"/>
            <person name="Ma L.-J."/>
            <person name="Gale L.R."/>
            <person name="Schwartz D.C."/>
            <person name="Zhou S."/>
            <person name="Corby-Kistler H."/>
            <person name="Young S.K."/>
            <person name="Zeng Q."/>
            <person name="Gargeya S."/>
            <person name="Fitzgerald M."/>
            <person name="Haas B."/>
            <person name="Abouelleil A."/>
            <person name="Alvarado L."/>
            <person name="Arachchi H.M."/>
            <person name="Berlin A."/>
            <person name="Brown A."/>
            <person name="Chapman S.B."/>
            <person name="Chen Z."/>
            <person name="Dunbar C."/>
            <person name="Freedman E."/>
            <person name="Gearin G."/>
            <person name="Gellesch M."/>
            <person name="Goldberg J."/>
            <person name="Griggs A."/>
            <person name="Gujja S."/>
            <person name="Heiman D."/>
            <person name="Howarth C."/>
            <person name="Larson L."/>
            <person name="Lui A."/>
            <person name="MacDonald P.J.P."/>
            <person name="Mehta T."/>
            <person name="Montmayeur A."/>
            <person name="Murphy C."/>
            <person name="Neiman D."/>
            <person name="Pearson M."/>
            <person name="Priest M."/>
            <person name="Roberts A."/>
            <person name="Saif S."/>
            <person name="Shea T."/>
            <person name="Shenoy N."/>
            <person name="Sisk P."/>
            <person name="Stolte C."/>
            <person name="Sykes S."/>
            <person name="Wortman J."/>
            <person name="Nusbaum C."/>
            <person name="Birren B."/>
        </authorList>
    </citation>
    <scope>NUCLEOTIDE SEQUENCE [LARGE SCALE GENOMIC DNA]</scope>
    <source>
        <strain evidence="5">Fo47</strain>
    </source>
</reference>
<evidence type="ECO:0000256" key="4">
    <source>
        <dbReference type="RuleBase" id="RU361235"/>
    </source>
</evidence>
<dbReference type="InterPro" id="IPR002018">
    <property type="entry name" value="CarbesteraseB"/>
</dbReference>
<evidence type="ECO:0000313" key="5">
    <source>
        <dbReference type="EMBL" id="EWZ28408.1"/>
    </source>
</evidence>
<dbReference type="ESTHER" id="fusox-w9jg20">
    <property type="family name" value="Fungal_carboxylesterase_lipase"/>
</dbReference>
<comment type="similarity">
    <text evidence="1 4">Belongs to the type-B carboxylesterase/lipase family.</text>
</comment>
<accession>W9JG20</accession>
<dbReference type="SUPFAM" id="SSF53474">
    <property type="entry name" value="alpha/beta-Hydrolases"/>
    <property type="match status" value="1"/>
</dbReference>
<name>W9JG20_FUSOX</name>
<dbReference type="EMBL" id="JH717925">
    <property type="protein sequence ID" value="EWZ28408.1"/>
    <property type="molecule type" value="Genomic_DNA"/>
</dbReference>
<dbReference type="PROSITE" id="PS01173">
    <property type="entry name" value="LIPASE_GDXG_HIS"/>
    <property type="match status" value="1"/>
</dbReference>
<organism evidence="5">
    <name type="scientific">Fusarium oxysporum Fo47</name>
    <dbReference type="NCBI Taxonomy" id="660027"/>
    <lineage>
        <taxon>Eukaryota</taxon>
        <taxon>Fungi</taxon>
        <taxon>Dikarya</taxon>
        <taxon>Ascomycota</taxon>
        <taxon>Pezizomycotina</taxon>
        <taxon>Sordariomycetes</taxon>
        <taxon>Hypocreomycetidae</taxon>
        <taxon>Hypocreales</taxon>
        <taxon>Nectriaceae</taxon>
        <taxon>Fusarium</taxon>
        <taxon>Fusarium oxysporum species complex</taxon>
    </lineage>
</organism>
<dbReference type="EC" id="3.1.1.-" evidence="4"/>
<dbReference type="Gene3D" id="3.40.50.1820">
    <property type="entry name" value="alpha/beta hydrolase"/>
    <property type="match status" value="1"/>
</dbReference>
<gene>
    <name evidence="5" type="ORF">FOZG_17893</name>
</gene>
<comment type="similarity">
    <text evidence="2">Belongs to the 'GDXG' lipolytic enzyme family.</text>
</comment>
<reference evidence="5" key="2">
    <citation type="submission" date="2012-06" db="EMBL/GenBank/DDBJ databases">
        <title>Annotation of the Genome Sequence of Fusarium oxysporum Fo47.</title>
        <authorList>
            <consortium name="The Broad Institute Genomics Platform"/>
            <person name="Ma L.-J."/>
            <person name="Corby-Kistler H."/>
            <person name="Broz K."/>
            <person name="Gale L.R."/>
            <person name="Jonkers W."/>
            <person name="O'Donnell K."/>
            <person name="Ploetz R."/>
            <person name="Steinberg C."/>
            <person name="Schwartz D.C."/>
            <person name="VanEtten H."/>
            <person name="Zhou S."/>
            <person name="Young S.K."/>
            <person name="Zeng Q."/>
            <person name="Gargeya S."/>
            <person name="Fitzgerald M."/>
            <person name="Abouelleil A."/>
            <person name="Alvarado L."/>
            <person name="Chapman S.B."/>
            <person name="Gainer-Dewar J."/>
            <person name="Goldberg J."/>
            <person name="Griggs A."/>
            <person name="Gujja S."/>
            <person name="Hansen M."/>
            <person name="Howarth C."/>
            <person name="Imamovic A."/>
            <person name="Ireland A."/>
            <person name="Larimer J."/>
            <person name="McCowan C."/>
            <person name="Murphy C."/>
            <person name="Pearson M."/>
            <person name="Poon T.W."/>
            <person name="Priest M."/>
            <person name="Roberts A."/>
            <person name="Saif S."/>
            <person name="Shea T."/>
            <person name="Sykes S."/>
            <person name="Wortman J."/>
            <person name="Nusbaum C."/>
            <person name="Birren B."/>
        </authorList>
    </citation>
    <scope>NUCLEOTIDE SEQUENCE</scope>
    <source>
        <strain evidence="5">Fo47</strain>
    </source>
</reference>